<dbReference type="InterPro" id="IPR002052">
    <property type="entry name" value="DNA_methylase_N6_adenine_CS"/>
</dbReference>
<dbReference type="InterPro" id="IPR050320">
    <property type="entry name" value="N5-glutamine_MTase"/>
</dbReference>
<dbReference type="GO" id="GO:0005739">
    <property type="term" value="C:mitochondrion"/>
    <property type="evidence" value="ECO:0007669"/>
    <property type="project" value="TreeGrafter"/>
</dbReference>
<dbReference type="InterPro" id="IPR036388">
    <property type="entry name" value="WH-like_DNA-bd_sf"/>
</dbReference>
<sequence length="622" mass="69801">MPRIATSLLRKAYTISPLLPQLLQPCRNLRAAQNELRWLREHVDNVAKARSAKGKNLSKRAFLHDLVKQRATGKPLQYLLGTEFFGDLEISCRPGVLIPRQDTATAVQHLIRLLRDAQTLPSQLRVLDLCTGTGCIPLLFHHELYAARTDIDLRAVGVDISDKALQLAVHNLKRVRKDKSWVEKGAIGYMKADVLANPFADRTSRSPAVTTALRHARLPHLWDVLISNPPYISPEGYWKTTTRSVRGFEPKLALVPPSRKGSSATEQGDMFYRPILQISRELEAKVVLLEVADLDQAIRVASAARGMRIFDGIEIWREQPESPQDADPVDGEFRVVGQGNARSVVCWRGAGTKWLGKSSQELASHSIFPTLPSSAIADNHDSTDIARKDHLRPQFLAQIESWKEFERVRRARTEESLPAERPRARASAPRRVHAGKMPPESALPLEILLRDRVLGKHLTHPQQEALVRCYQRGWNVQKISNQFKVHPLTVYRTVSRFRRAGTAKDSNTSLQSLPESQRGHIYQLAMDGLPMKVIAAECNCSVETVREAVAHIRRVGGSVASPHRRRERNERIYQLSKVGWTHGAIAEELSMTRGRVGEIIRSFKSKELVLQKVKGPVGPSNG</sequence>
<name>A0A6A5UTS9_9PLEO</name>
<evidence type="ECO:0000313" key="3">
    <source>
        <dbReference type="Proteomes" id="UP000800036"/>
    </source>
</evidence>
<dbReference type="Proteomes" id="UP000800036">
    <property type="component" value="Unassembled WGS sequence"/>
</dbReference>
<evidence type="ECO:0000256" key="1">
    <source>
        <dbReference type="SAM" id="MobiDB-lite"/>
    </source>
</evidence>
<dbReference type="InterPro" id="IPR029063">
    <property type="entry name" value="SAM-dependent_MTases_sf"/>
</dbReference>
<dbReference type="AlphaFoldDB" id="A0A6A5UTS9"/>
<dbReference type="Gene3D" id="1.10.10.10">
    <property type="entry name" value="Winged helix-like DNA-binding domain superfamily/Winged helix DNA-binding domain"/>
    <property type="match status" value="1"/>
</dbReference>
<dbReference type="SUPFAM" id="SSF46689">
    <property type="entry name" value="Homeodomain-like"/>
    <property type="match status" value="1"/>
</dbReference>
<gene>
    <name evidence="2" type="ORF">BU23DRAFT_573266</name>
</gene>
<protein>
    <submittedName>
        <fullName evidence="2">S-adenosyl-L-methionine-dependent methyltransferase</fullName>
    </submittedName>
</protein>
<dbReference type="CDD" id="cd02440">
    <property type="entry name" value="AdoMet_MTases"/>
    <property type="match status" value="1"/>
</dbReference>
<proteinExistence type="predicted"/>
<organism evidence="2 3">
    <name type="scientific">Bimuria novae-zelandiae CBS 107.79</name>
    <dbReference type="NCBI Taxonomy" id="1447943"/>
    <lineage>
        <taxon>Eukaryota</taxon>
        <taxon>Fungi</taxon>
        <taxon>Dikarya</taxon>
        <taxon>Ascomycota</taxon>
        <taxon>Pezizomycotina</taxon>
        <taxon>Dothideomycetes</taxon>
        <taxon>Pleosporomycetidae</taxon>
        <taxon>Pleosporales</taxon>
        <taxon>Massarineae</taxon>
        <taxon>Didymosphaeriaceae</taxon>
        <taxon>Bimuria</taxon>
    </lineage>
</organism>
<dbReference type="InterPro" id="IPR009057">
    <property type="entry name" value="Homeodomain-like_sf"/>
</dbReference>
<feature type="compositionally biased region" description="Basic and acidic residues" evidence="1">
    <location>
        <begin position="412"/>
        <end position="423"/>
    </location>
</feature>
<keyword evidence="2" id="KW-0808">Transferase</keyword>
<accession>A0A6A5UTS9</accession>
<keyword evidence="2" id="KW-0489">Methyltransferase</keyword>
<dbReference type="GO" id="GO:0008168">
    <property type="term" value="F:methyltransferase activity"/>
    <property type="evidence" value="ECO:0007669"/>
    <property type="project" value="UniProtKB-KW"/>
</dbReference>
<dbReference type="PANTHER" id="PTHR18895:SF74">
    <property type="entry name" value="MTRF1L RELEASE FACTOR GLUTAMINE METHYLTRANSFERASE"/>
    <property type="match status" value="1"/>
</dbReference>
<feature type="region of interest" description="Disordered" evidence="1">
    <location>
        <begin position="412"/>
        <end position="437"/>
    </location>
</feature>
<reference evidence="2" key="1">
    <citation type="journal article" date="2020" name="Stud. Mycol.">
        <title>101 Dothideomycetes genomes: a test case for predicting lifestyles and emergence of pathogens.</title>
        <authorList>
            <person name="Haridas S."/>
            <person name="Albert R."/>
            <person name="Binder M."/>
            <person name="Bloem J."/>
            <person name="Labutti K."/>
            <person name="Salamov A."/>
            <person name="Andreopoulos B."/>
            <person name="Baker S."/>
            <person name="Barry K."/>
            <person name="Bills G."/>
            <person name="Bluhm B."/>
            <person name="Cannon C."/>
            <person name="Castanera R."/>
            <person name="Culley D."/>
            <person name="Daum C."/>
            <person name="Ezra D."/>
            <person name="Gonzalez J."/>
            <person name="Henrissat B."/>
            <person name="Kuo A."/>
            <person name="Liang C."/>
            <person name="Lipzen A."/>
            <person name="Lutzoni F."/>
            <person name="Magnuson J."/>
            <person name="Mondo S."/>
            <person name="Nolan M."/>
            <person name="Ohm R."/>
            <person name="Pangilinan J."/>
            <person name="Park H.-J."/>
            <person name="Ramirez L."/>
            <person name="Alfaro M."/>
            <person name="Sun H."/>
            <person name="Tritt A."/>
            <person name="Yoshinaga Y."/>
            <person name="Zwiers L.-H."/>
            <person name="Turgeon B."/>
            <person name="Goodwin S."/>
            <person name="Spatafora J."/>
            <person name="Crous P."/>
            <person name="Grigoriev I."/>
        </authorList>
    </citation>
    <scope>NUCLEOTIDE SEQUENCE</scope>
    <source>
        <strain evidence="2">CBS 107.79</strain>
    </source>
</reference>
<evidence type="ECO:0000313" key="2">
    <source>
        <dbReference type="EMBL" id="KAF1967379.1"/>
    </source>
</evidence>
<dbReference type="PROSITE" id="PS00092">
    <property type="entry name" value="N6_MTASE"/>
    <property type="match status" value="1"/>
</dbReference>
<dbReference type="GO" id="GO:0032259">
    <property type="term" value="P:methylation"/>
    <property type="evidence" value="ECO:0007669"/>
    <property type="project" value="UniProtKB-KW"/>
</dbReference>
<keyword evidence="3" id="KW-1185">Reference proteome</keyword>
<dbReference type="Gene3D" id="3.40.50.150">
    <property type="entry name" value="Vaccinia Virus protein VP39"/>
    <property type="match status" value="1"/>
</dbReference>
<dbReference type="OrthoDB" id="269872at2759"/>
<dbReference type="SUPFAM" id="SSF53335">
    <property type="entry name" value="S-adenosyl-L-methionine-dependent methyltransferases"/>
    <property type="match status" value="1"/>
</dbReference>
<dbReference type="GO" id="GO:0003676">
    <property type="term" value="F:nucleic acid binding"/>
    <property type="evidence" value="ECO:0007669"/>
    <property type="project" value="InterPro"/>
</dbReference>
<dbReference type="PANTHER" id="PTHR18895">
    <property type="entry name" value="HEMK METHYLTRANSFERASE"/>
    <property type="match status" value="1"/>
</dbReference>
<dbReference type="EMBL" id="ML976733">
    <property type="protein sequence ID" value="KAF1967379.1"/>
    <property type="molecule type" value="Genomic_DNA"/>
</dbReference>